<dbReference type="Proteomes" id="UP000030762">
    <property type="component" value="Unassembled WGS sequence"/>
</dbReference>
<gene>
    <name evidence="1" type="ORF">SDRG_03597</name>
</gene>
<organism evidence="1 2">
    <name type="scientific">Saprolegnia diclina (strain VS20)</name>
    <dbReference type="NCBI Taxonomy" id="1156394"/>
    <lineage>
        <taxon>Eukaryota</taxon>
        <taxon>Sar</taxon>
        <taxon>Stramenopiles</taxon>
        <taxon>Oomycota</taxon>
        <taxon>Saprolegniomycetes</taxon>
        <taxon>Saprolegniales</taxon>
        <taxon>Saprolegniaceae</taxon>
        <taxon>Saprolegnia</taxon>
    </lineage>
</organism>
<dbReference type="RefSeq" id="XP_008607456.1">
    <property type="nucleotide sequence ID" value="XM_008609234.1"/>
</dbReference>
<accession>T0QZA1</accession>
<evidence type="ECO:0000313" key="1">
    <source>
        <dbReference type="EMBL" id="EQC39395.1"/>
    </source>
</evidence>
<dbReference type="EMBL" id="JH767139">
    <property type="protein sequence ID" value="EQC39395.1"/>
    <property type="molecule type" value="Genomic_DNA"/>
</dbReference>
<sequence>MDRAMELIAKFSWLDFEQRYSMAFTTTRAERCRTRHGANGAVYLASSFATSTRRRYSKAWTTAISAAGEITPLVFVLNEVLSVLTRQYSPPMPLRASAVMTGLASLRLWASINVVDIKTRRVYRLDAATLLKRCGVAARLRHAIPLRVDL</sequence>
<proteinExistence type="predicted"/>
<dbReference type="AlphaFoldDB" id="T0QZA1"/>
<protein>
    <submittedName>
        <fullName evidence="1">Uncharacterized protein</fullName>
    </submittedName>
</protein>
<name>T0QZA1_SAPDV</name>
<dbReference type="InParanoid" id="T0QZA1"/>
<dbReference type="GeneID" id="19944324"/>
<reference evidence="1 2" key="1">
    <citation type="submission" date="2012-04" db="EMBL/GenBank/DDBJ databases">
        <title>The Genome Sequence of Saprolegnia declina VS20.</title>
        <authorList>
            <consortium name="The Broad Institute Genome Sequencing Platform"/>
            <person name="Russ C."/>
            <person name="Nusbaum C."/>
            <person name="Tyler B."/>
            <person name="van West P."/>
            <person name="Dieguez-Uribeondo J."/>
            <person name="de Bruijn I."/>
            <person name="Tripathy S."/>
            <person name="Jiang R."/>
            <person name="Young S.K."/>
            <person name="Zeng Q."/>
            <person name="Gargeya S."/>
            <person name="Fitzgerald M."/>
            <person name="Haas B."/>
            <person name="Abouelleil A."/>
            <person name="Alvarado L."/>
            <person name="Arachchi H.M."/>
            <person name="Berlin A."/>
            <person name="Chapman S.B."/>
            <person name="Goldberg J."/>
            <person name="Griggs A."/>
            <person name="Gujja S."/>
            <person name="Hansen M."/>
            <person name="Howarth C."/>
            <person name="Imamovic A."/>
            <person name="Larimer J."/>
            <person name="McCowen C."/>
            <person name="Montmayeur A."/>
            <person name="Murphy C."/>
            <person name="Neiman D."/>
            <person name="Pearson M."/>
            <person name="Priest M."/>
            <person name="Roberts A."/>
            <person name="Saif S."/>
            <person name="Shea T."/>
            <person name="Sisk P."/>
            <person name="Sykes S."/>
            <person name="Wortman J."/>
            <person name="Nusbaum C."/>
            <person name="Birren B."/>
        </authorList>
    </citation>
    <scope>NUCLEOTIDE SEQUENCE [LARGE SCALE GENOMIC DNA]</scope>
    <source>
        <strain evidence="1 2">VS20</strain>
    </source>
</reference>
<evidence type="ECO:0000313" key="2">
    <source>
        <dbReference type="Proteomes" id="UP000030762"/>
    </source>
</evidence>
<keyword evidence="2" id="KW-1185">Reference proteome</keyword>
<dbReference type="VEuPathDB" id="FungiDB:SDRG_03597"/>